<evidence type="ECO:0000313" key="1">
    <source>
        <dbReference type="EMBL" id="MED6115035.1"/>
    </source>
</evidence>
<accession>A0ABU6QUJ6</accession>
<evidence type="ECO:0000313" key="2">
    <source>
        <dbReference type="Proteomes" id="UP001341840"/>
    </source>
</evidence>
<proteinExistence type="predicted"/>
<protein>
    <submittedName>
        <fullName evidence="1">Uncharacterized protein</fullName>
    </submittedName>
</protein>
<sequence length="95" mass="10950">MEHGNPRRLFKNDWHLRMRGLVSQRWRPPCVVQIRVGRSRVSPSLILLGIQQFMVRVGLDRSRARLPVGVTPLPTGFLCFVIWGEAHVARFAYEG</sequence>
<comment type="caution">
    <text evidence="1">The sequence shown here is derived from an EMBL/GenBank/DDBJ whole genome shotgun (WGS) entry which is preliminary data.</text>
</comment>
<reference evidence="1 2" key="1">
    <citation type="journal article" date="2023" name="Plants (Basel)">
        <title>Bridging the Gap: Combining Genomics and Transcriptomics Approaches to Understand Stylosanthes scabra, an Orphan Legume from the Brazilian Caatinga.</title>
        <authorList>
            <person name="Ferreira-Neto J.R.C."/>
            <person name="da Silva M.D."/>
            <person name="Binneck E."/>
            <person name="de Melo N.F."/>
            <person name="da Silva R.H."/>
            <person name="de Melo A.L.T.M."/>
            <person name="Pandolfi V."/>
            <person name="Bustamante F.O."/>
            <person name="Brasileiro-Vidal A.C."/>
            <person name="Benko-Iseppon A.M."/>
        </authorList>
    </citation>
    <scope>NUCLEOTIDE SEQUENCE [LARGE SCALE GENOMIC DNA]</scope>
    <source>
        <tissue evidence="1">Leaves</tissue>
    </source>
</reference>
<name>A0ABU6QUJ6_9FABA</name>
<dbReference type="EMBL" id="JASCZI010001474">
    <property type="protein sequence ID" value="MED6115035.1"/>
    <property type="molecule type" value="Genomic_DNA"/>
</dbReference>
<keyword evidence="2" id="KW-1185">Reference proteome</keyword>
<organism evidence="1 2">
    <name type="scientific">Stylosanthes scabra</name>
    <dbReference type="NCBI Taxonomy" id="79078"/>
    <lineage>
        <taxon>Eukaryota</taxon>
        <taxon>Viridiplantae</taxon>
        <taxon>Streptophyta</taxon>
        <taxon>Embryophyta</taxon>
        <taxon>Tracheophyta</taxon>
        <taxon>Spermatophyta</taxon>
        <taxon>Magnoliopsida</taxon>
        <taxon>eudicotyledons</taxon>
        <taxon>Gunneridae</taxon>
        <taxon>Pentapetalae</taxon>
        <taxon>rosids</taxon>
        <taxon>fabids</taxon>
        <taxon>Fabales</taxon>
        <taxon>Fabaceae</taxon>
        <taxon>Papilionoideae</taxon>
        <taxon>50 kb inversion clade</taxon>
        <taxon>dalbergioids sensu lato</taxon>
        <taxon>Dalbergieae</taxon>
        <taxon>Pterocarpus clade</taxon>
        <taxon>Stylosanthes</taxon>
    </lineage>
</organism>
<gene>
    <name evidence="1" type="ORF">PIB30_086300</name>
</gene>
<dbReference type="Proteomes" id="UP001341840">
    <property type="component" value="Unassembled WGS sequence"/>
</dbReference>